<protein>
    <submittedName>
        <fullName evidence="1">Uncharacterized protein</fullName>
    </submittedName>
</protein>
<accession>A0ACC2W283</accession>
<organism evidence="1 2">
    <name type="scientific">Naganishia adeliensis</name>
    <dbReference type="NCBI Taxonomy" id="92952"/>
    <lineage>
        <taxon>Eukaryota</taxon>
        <taxon>Fungi</taxon>
        <taxon>Dikarya</taxon>
        <taxon>Basidiomycota</taxon>
        <taxon>Agaricomycotina</taxon>
        <taxon>Tremellomycetes</taxon>
        <taxon>Filobasidiales</taxon>
        <taxon>Filobasidiaceae</taxon>
        <taxon>Naganishia</taxon>
    </lineage>
</organism>
<dbReference type="EMBL" id="JASBWS010000046">
    <property type="protein sequence ID" value="KAJ9105849.1"/>
    <property type="molecule type" value="Genomic_DNA"/>
</dbReference>
<name>A0ACC2W283_9TREE</name>
<evidence type="ECO:0000313" key="1">
    <source>
        <dbReference type="EMBL" id="KAJ9105849.1"/>
    </source>
</evidence>
<keyword evidence="2" id="KW-1185">Reference proteome</keyword>
<gene>
    <name evidence="1" type="ORF">QFC20_004184</name>
</gene>
<proteinExistence type="predicted"/>
<comment type="caution">
    <text evidence="1">The sequence shown here is derived from an EMBL/GenBank/DDBJ whole genome shotgun (WGS) entry which is preliminary data.</text>
</comment>
<sequence>MPRGRTKALQQTRDTSVSTSTTAKNRPISEQPRPAYPPAVPPPPVSPVVAQLRKDYRWASISQFLFSFGHVLGVSDEEGDVDALEGDLEQERDDELVPRLVVKLLYALTYDKKINIDNFEIKLRKQYVLRDPRRNPFGNDEQVSRRWNQLILSEKVEAFYNCCEWLWDDPARFRALLNSEDDAVQWRIEPCDNRLWVQHPPPTPINPPTPAKKPPPKKAKPTTNGRRKKGYVSASEEDEQVEPHRAGRKARYKPVRHAPEEETSDPDPLDEEPPRKRGRIAPVKTTTTRYGRTSKAVQEPPATLSTARAGKRSKPTSPPPETAPARGRSTRASRRSGIVEGQWEPIPEEWLNLDTAGKAANGKGKKGKKPTQEDEESELSELSDVAGEDESDLTSISSSGLSDVEGDDVQMDETQAASLGHGKEGGAGEEGLQSGGTVPMETEKIESLDVAPVNGPDDDTTPMDIDQPAALLPSDAQPSLDSTIDAPDSAVDPGNNVSVDVSGASQDNAMVSGTTAEEPNPVAEQIGEDVSMEVVASEDVGQALDGGELAVECGKVAVDGVQSTEVQAEPDASTTAEDQLPSPKEEPESIPPLQQEPATAAPMTDIAAGQKANGIEAKTVLQELGEEVAEALEEEEADPNDEVRAIIKRARNPDYLEWELVCASRYEWEQFPKQFENSRNADEKAFYRHLVNNILPGVLAAHREKEIRRAQEEAVRNRKRSSRLVMKELGREAQQKEEERIRQLEERMQRVRDEEARREAEEKERINRERGREERLREREERIREREERLRYRELEDLLSRERSEREPETRLRRRDLGPGGSMSRQGSRQSSELPSRELRTRGRKRENHASPEDWEVACEICNRHGWNIDEDRPIVSCELCERWQHIDCHDRFDKQQGRPPRKWSSIDFYCSDYRQRLAEGRARARPAEEEHHTNGDIHPSIKSPDSAMKADGEGPSTSPLVHRSPRITIPAYAHGRSPVLQKARPQLLSTSSAPKPPQEAVAADVHPLSPPRSIPLGDNLAIPDSASATIAATVEPSHSGPPDPSSFTSLATQAAVKPPEHTAGLTSNHHEKPPAAQRLPVVVAHDPAPFSMAVEDADHGTKGEVRRESDVNRANAGQTKFVEQL</sequence>
<dbReference type="Proteomes" id="UP001230649">
    <property type="component" value="Unassembled WGS sequence"/>
</dbReference>
<reference evidence="1" key="1">
    <citation type="submission" date="2023-04" db="EMBL/GenBank/DDBJ databases">
        <title>Draft Genome sequencing of Naganishia species isolated from polar environments using Oxford Nanopore Technology.</title>
        <authorList>
            <person name="Leo P."/>
            <person name="Venkateswaran K."/>
        </authorList>
    </citation>
    <scope>NUCLEOTIDE SEQUENCE</scope>
    <source>
        <strain evidence="1">MNA-CCFEE 5262</strain>
    </source>
</reference>
<evidence type="ECO:0000313" key="2">
    <source>
        <dbReference type="Proteomes" id="UP001230649"/>
    </source>
</evidence>